<dbReference type="Proteomes" id="UP000447833">
    <property type="component" value="Unassembled WGS sequence"/>
</dbReference>
<sequence length="226" mass="25770">MAHTSQHMSIPKLDLEEFHFSPPGSMGWSYAEYEKIVDHDDEKLEITTTSNLPKTIASQNLVELPAGSAVEIQEEVEEEKQIEKEAGSSEEHLEIAPIEEKQKVVVHNESALRVKAISQPRQLFNKKLKPHTQEIHTAKDTVRSMRLVPETIEEDIEESESPDVTNEVDQELLQETNSELENETTLVELEQDEDDAEEESEEEIDYDFQMKSKGSTKAPWLSIKIS</sequence>
<protein>
    <submittedName>
        <fullName evidence="2">Uncharacterized protein</fullName>
    </submittedName>
</protein>
<evidence type="ECO:0000256" key="1">
    <source>
        <dbReference type="SAM" id="MobiDB-lite"/>
    </source>
</evidence>
<proteinExistence type="predicted"/>
<organism evidence="2 3">
    <name type="scientific">Guptibacillus hwajinpoensis</name>
    <dbReference type="NCBI Taxonomy" id="208199"/>
    <lineage>
        <taxon>Bacteria</taxon>
        <taxon>Bacillati</taxon>
        <taxon>Bacillota</taxon>
        <taxon>Bacilli</taxon>
        <taxon>Bacillales</taxon>
        <taxon>Guptibacillaceae</taxon>
        <taxon>Guptibacillus</taxon>
    </lineage>
</organism>
<feature type="region of interest" description="Disordered" evidence="1">
    <location>
        <begin position="78"/>
        <end position="97"/>
    </location>
</feature>
<gene>
    <name evidence="2" type="ORF">GLW07_09305</name>
</gene>
<comment type="caution">
    <text evidence="2">The sequence shown here is derived from an EMBL/GenBank/DDBJ whole genome shotgun (WGS) entry which is preliminary data.</text>
</comment>
<name>A0A845EYE7_9BACL</name>
<dbReference type="RefSeq" id="WP_098443163.1">
    <property type="nucleotide sequence ID" value="NZ_WMEY01000003.1"/>
</dbReference>
<reference evidence="2 3" key="1">
    <citation type="submission" date="2019-11" db="EMBL/GenBank/DDBJ databases">
        <title>Genome sequences of 17 halophilic strains isolated from different environments.</title>
        <authorList>
            <person name="Furrow R.E."/>
        </authorList>
    </citation>
    <scope>NUCLEOTIDE SEQUENCE [LARGE SCALE GENOMIC DNA]</scope>
    <source>
        <strain evidence="2 3">22506_14_FS</strain>
    </source>
</reference>
<dbReference type="EMBL" id="WMEY01000003">
    <property type="protein sequence ID" value="MYL63549.1"/>
    <property type="molecule type" value="Genomic_DNA"/>
</dbReference>
<feature type="compositionally biased region" description="Basic and acidic residues" evidence="1">
    <location>
        <begin position="79"/>
        <end position="97"/>
    </location>
</feature>
<accession>A0A845EYE7</accession>
<evidence type="ECO:0000313" key="3">
    <source>
        <dbReference type="Proteomes" id="UP000447833"/>
    </source>
</evidence>
<evidence type="ECO:0000313" key="2">
    <source>
        <dbReference type="EMBL" id="MYL63549.1"/>
    </source>
</evidence>
<feature type="region of interest" description="Disordered" evidence="1">
    <location>
        <begin position="175"/>
        <end position="226"/>
    </location>
</feature>
<feature type="compositionally biased region" description="Acidic residues" evidence="1">
    <location>
        <begin position="189"/>
        <end position="206"/>
    </location>
</feature>
<dbReference type="AlphaFoldDB" id="A0A845EYE7"/>